<dbReference type="Proteomes" id="UP000198802">
    <property type="component" value="Unassembled WGS sequence"/>
</dbReference>
<dbReference type="AlphaFoldDB" id="A0A0S4QHJ1"/>
<evidence type="ECO:0000313" key="2">
    <source>
        <dbReference type="Proteomes" id="UP000198802"/>
    </source>
</evidence>
<accession>A0A0S4QHJ1</accession>
<reference evidence="2" key="1">
    <citation type="submission" date="2015-11" db="EMBL/GenBank/DDBJ databases">
        <authorList>
            <person name="Varghese N."/>
        </authorList>
    </citation>
    <scope>NUCLEOTIDE SEQUENCE [LARGE SCALE GENOMIC DNA]</scope>
    <source>
        <strain evidence="2">DSM 45899</strain>
    </source>
</reference>
<name>A0A0S4QHJ1_9ACTN</name>
<sequence>MKRTDTARLTGMAGLTGTVRLAGVAGSAR</sequence>
<protein>
    <submittedName>
        <fullName evidence="1">Uncharacterized protein</fullName>
    </submittedName>
</protein>
<dbReference type="EMBL" id="FAOZ01000002">
    <property type="protein sequence ID" value="CUU54204.1"/>
    <property type="molecule type" value="Genomic_DNA"/>
</dbReference>
<evidence type="ECO:0000313" key="1">
    <source>
        <dbReference type="EMBL" id="CUU54204.1"/>
    </source>
</evidence>
<gene>
    <name evidence="1" type="ORF">Ga0074812_102210</name>
</gene>
<proteinExistence type="predicted"/>
<organism evidence="1 2">
    <name type="scientific">Parafrankia irregularis</name>
    <dbReference type="NCBI Taxonomy" id="795642"/>
    <lineage>
        <taxon>Bacteria</taxon>
        <taxon>Bacillati</taxon>
        <taxon>Actinomycetota</taxon>
        <taxon>Actinomycetes</taxon>
        <taxon>Frankiales</taxon>
        <taxon>Frankiaceae</taxon>
        <taxon>Parafrankia</taxon>
    </lineage>
</organism>
<keyword evidence="2" id="KW-1185">Reference proteome</keyword>